<evidence type="ECO:0000313" key="9">
    <source>
        <dbReference type="EMBL" id="KAL1514393.1"/>
    </source>
</evidence>
<dbReference type="EMBL" id="JBDJPC010000002">
    <property type="protein sequence ID" value="KAL1514393.1"/>
    <property type="molecule type" value="Genomic_DNA"/>
</dbReference>
<dbReference type="AlphaFoldDB" id="A0ABD1FAD4"/>
<keyword evidence="4" id="KW-0233">DNA recombination</keyword>
<evidence type="ECO:0000256" key="2">
    <source>
        <dbReference type="ARBA" id="ARBA00006661"/>
    </source>
</evidence>
<evidence type="ECO:0000256" key="1">
    <source>
        <dbReference type="ARBA" id="ARBA00004123"/>
    </source>
</evidence>
<evidence type="ECO:0000256" key="5">
    <source>
        <dbReference type="ARBA" id="ARBA00023204"/>
    </source>
</evidence>
<sequence length="801" mass="92103">MNQNQNQSSTKPLKTYVPNQKESKPKINNISQPQTSTTKNNTVSKYFSKLSKPGAIEENPLKSCQNHNLNDSSDDFKSPTVIGKRNAEWKLNKTNLKTAKSKKTKGASKNLKNSTLEIITNNFVHCNENPEHLQMALALSKSTYEAENECNSGTLFKDEIPDIKAILQKAMPTSLERFGFKSKRAFKKENHGTILEMTKKAKNRFKYVTPILMIRTDEDRESIITSKISLILNNSGCMTKEKCSMSLMSSKLTEYFAAKLPIFNMDRIYERNNFYVESLNLTKSTTNCGYLLKDWTSIPGREKSPKTCKTSILHDSFNFNNEEIQLEQRSACRNASPDLFLSDEEFLNQSYEKSSSEILNNDANFKCGKLDLKISSGTIDLTEETSNLKKIESNFYCLDEFEEFIIEANITNEANMKLDMQIEEKDKHFNCTEILEDNLPINERYSNSSLTLKKKYCKNTQFKERLGTITTVSDNSARISRGYNSNDLNITDYINSLLNREKDNVDTKRRKCETSTELYDESDNVDSIPNSQGSEAEDEELEYSSHFVFNDFSENDYGCKDICINNGIEENDNKEINILNDTLEHCKDDFKNPSPITTPGNVIIKTNNVTPMPNYDTMRTPEVHENLDKVGVKPLKRSRGVKLLKYIYEATHPVTDTSLKSDSDDNDDKIIKKRKHDSELTKNDSNGIYITAHKNTIDIIGDALLEKERMEELIFENKQSTKIPSCRVPLQIVWHNFLCCNPAIREKVLLYEPLQLETLHILLKEMGFKFHMQLLEPKYHQDLCVYCVTRLFQMMPWNRPN</sequence>
<dbReference type="PANTHER" id="PTHR21541">
    <property type="entry name" value="BTB POZ DOMAIN CONTAINING 12"/>
    <property type="match status" value="1"/>
</dbReference>
<feature type="region of interest" description="Disordered" evidence="8">
    <location>
        <begin position="513"/>
        <end position="540"/>
    </location>
</feature>
<reference evidence="9 10" key="1">
    <citation type="submission" date="2024-05" db="EMBL/GenBank/DDBJ databases">
        <title>Genetic variation in Jamaican populations of the coffee berry borer (Hypothenemus hampei).</title>
        <authorList>
            <person name="Errbii M."/>
            <person name="Myrie A."/>
        </authorList>
    </citation>
    <scope>NUCLEOTIDE SEQUENCE [LARGE SCALE GENOMIC DNA]</scope>
    <source>
        <strain evidence="9">JA-Hopewell-2020-01-JO</strain>
        <tissue evidence="9">Whole body</tissue>
    </source>
</reference>
<feature type="region of interest" description="Disordered" evidence="8">
    <location>
        <begin position="57"/>
        <end position="80"/>
    </location>
</feature>
<evidence type="ECO:0000256" key="8">
    <source>
        <dbReference type="SAM" id="MobiDB-lite"/>
    </source>
</evidence>
<dbReference type="PANTHER" id="PTHR21541:SF3">
    <property type="entry name" value="STRUCTURE-SPECIFIC ENDONUCLEASE SUBUNIT SLX4"/>
    <property type="match status" value="1"/>
</dbReference>
<comment type="subcellular location">
    <subcellularLocation>
        <location evidence="1">Nucleus</location>
    </subcellularLocation>
</comment>
<comment type="caution">
    <text evidence="9">The sequence shown here is derived from an EMBL/GenBank/DDBJ whole genome shotgun (WGS) entry which is preliminary data.</text>
</comment>
<dbReference type="Pfam" id="PF09494">
    <property type="entry name" value="Slx4"/>
    <property type="match status" value="1"/>
</dbReference>
<evidence type="ECO:0000256" key="7">
    <source>
        <dbReference type="ARBA" id="ARBA00029496"/>
    </source>
</evidence>
<evidence type="ECO:0000256" key="6">
    <source>
        <dbReference type="ARBA" id="ARBA00023242"/>
    </source>
</evidence>
<accession>A0ABD1FAD4</accession>
<evidence type="ECO:0000256" key="4">
    <source>
        <dbReference type="ARBA" id="ARBA00023172"/>
    </source>
</evidence>
<keyword evidence="6" id="KW-0539">Nucleus</keyword>
<feature type="compositionally biased region" description="Polar residues" evidence="8">
    <location>
        <begin position="525"/>
        <end position="534"/>
    </location>
</feature>
<gene>
    <name evidence="9" type="ORF">ABEB36_003657</name>
</gene>
<feature type="region of interest" description="Disordered" evidence="8">
    <location>
        <begin position="1"/>
        <end position="43"/>
    </location>
</feature>
<dbReference type="CDD" id="cd22999">
    <property type="entry name" value="SAP_SLX4"/>
    <property type="match status" value="1"/>
</dbReference>
<proteinExistence type="inferred from homology"/>
<protein>
    <recommendedName>
        <fullName evidence="7">Structure-specific endonuclease subunit SLX4</fullName>
    </recommendedName>
</protein>
<evidence type="ECO:0000256" key="3">
    <source>
        <dbReference type="ARBA" id="ARBA00022763"/>
    </source>
</evidence>
<evidence type="ECO:0000313" key="10">
    <source>
        <dbReference type="Proteomes" id="UP001566132"/>
    </source>
</evidence>
<dbReference type="GO" id="GO:0005634">
    <property type="term" value="C:nucleus"/>
    <property type="evidence" value="ECO:0007669"/>
    <property type="project" value="UniProtKB-SubCell"/>
</dbReference>
<keyword evidence="10" id="KW-1185">Reference proteome</keyword>
<keyword evidence="3" id="KW-0227">DNA damage</keyword>
<feature type="compositionally biased region" description="Polar residues" evidence="8">
    <location>
        <begin position="62"/>
        <end position="71"/>
    </location>
</feature>
<organism evidence="9 10">
    <name type="scientific">Hypothenemus hampei</name>
    <name type="common">Coffee berry borer</name>
    <dbReference type="NCBI Taxonomy" id="57062"/>
    <lineage>
        <taxon>Eukaryota</taxon>
        <taxon>Metazoa</taxon>
        <taxon>Ecdysozoa</taxon>
        <taxon>Arthropoda</taxon>
        <taxon>Hexapoda</taxon>
        <taxon>Insecta</taxon>
        <taxon>Pterygota</taxon>
        <taxon>Neoptera</taxon>
        <taxon>Endopterygota</taxon>
        <taxon>Coleoptera</taxon>
        <taxon>Polyphaga</taxon>
        <taxon>Cucujiformia</taxon>
        <taxon>Curculionidae</taxon>
        <taxon>Scolytinae</taxon>
        <taxon>Hypothenemus</taxon>
    </lineage>
</organism>
<dbReference type="GO" id="GO:0006281">
    <property type="term" value="P:DNA repair"/>
    <property type="evidence" value="ECO:0007669"/>
    <property type="project" value="UniProtKB-KW"/>
</dbReference>
<comment type="similarity">
    <text evidence="2">Belongs to the SLX4 family.</text>
</comment>
<dbReference type="InterPro" id="IPR018574">
    <property type="entry name" value="Structure-sp_endonuc_su_Slx4"/>
</dbReference>
<name>A0ABD1FAD4_HYPHA</name>
<keyword evidence="5" id="KW-0234">DNA repair</keyword>
<dbReference type="Proteomes" id="UP001566132">
    <property type="component" value="Unassembled WGS sequence"/>
</dbReference>
<dbReference type="GO" id="GO:0006310">
    <property type="term" value="P:DNA recombination"/>
    <property type="evidence" value="ECO:0007669"/>
    <property type="project" value="UniProtKB-KW"/>
</dbReference>